<dbReference type="Gene3D" id="3.40.50.10330">
    <property type="entry name" value="Probable inorganic polyphosphate/atp-NAD kinase, domain 1"/>
    <property type="match status" value="1"/>
</dbReference>
<organism evidence="6 7">
    <name type="scientific">Saprolegnia diclina (strain VS20)</name>
    <dbReference type="NCBI Taxonomy" id="1156394"/>
    <lineage>
        <taxon>Eukaryota</taxon>
        <taxon>Sar</taxon>
        <taxon>Stramenopiles</taxon>
        <taxon>Oomycota</taxon>
        <taxon>Saprolegniomycetes</taxon>
        <taxon>Saprolegniales</taxon>
        <taxon>Saprolegniaceae</taxon>
        <taxon>Saprolegnia</taxon>
    </lineage>
</organism>
<sequence>MTSTTVLHAACTVDGESVSLSLQEDGLVLERGDALPTTIAWADVLGATATATMLTIHTCPRRGNGKRALRKLVAESDDMTLLAHVAVATTFLARFGWAPERSLDDLLHATPAPRKCLVLINPVGGSGKSEAMFESVRGFFDATHIDVTTQCTEYAGHATEIGRTLNLTAYDFMVCVGGDGLASEVVQGLMRRQDWHDAIRFPFGLIPGGSGNGLTQSLTKLLGEAFEPENCAYLIVKGAPQPIDMMTARNAEQETFYSFLSLAWAFVADVDLESETYRFLGGARFTMASVAKVLSWKRWHGALSYLPLEADESSDSAYWESNPTPRGSAPELHLLHDISAPVPTHWKTIEGPYSFFWATSAALPSSDCHLAPGAHINDGLIHIVAAPKNLSMVAQTKLLLGLDTGAHIEYPFVQVIKTRAYQLRRTDTNYISIDGERLGGETIQVQMHKGLGRVMCLPLPAQS</sequence>
<dbReference type="GO" id="GO:0005524">
    <property type="term" value="F:ATP binding"/>
    <property type="evidence" value="ECO:0007669"/>
    <property type="project" value="UniProtKB-KW"/>
</dbReference>
<dbReference type="GO" id="GO:0005737">
    <property type="term" value="C:cytoplasm"/>
    <property type="evidence" value="ECO:0007669"/>
    <property type="project" value="TreeGrafter"/>
</dbReference>
<dbReference type="GO" id="GO:0001727">
    <property type="term" value="F:lipid kinase activity"/>
    <property type="evidence" value="ECO:0007669"/>
    <property type="project" value="TreeGrafter"/>
</dbReference>
<dbReference type="PROSITE" id="PS50146">
    <property type="entry name" value="DAGK"/>
    <property type="match status" value="1"/>
</dbReference>
<dbReference type="SUPFAM" id="SSF111331">
    <property type="entry name" value="NAD kinase/diacylglycerol kinase-like"/>
    <property type="match status" value="1"/>
</dbReference>
<dbReference type="GO" id="GO:0016020">
    <property type="term" value="C:membrane"/>
    <property type="evidence" value="ECO:0007669"/>
    <property type="project" value="TreeGrafter"/>
</dbReference>
<dbReference type="VEuPathDB" id="FungiDB:SDRG_01852"/>
<dbReference type="InterPro" id="IPR016064">
    <property type="entry name" value="NAD/diacylglycerol_kinase_sf"/>
</dbReference>
<dbReference type="Gene3D" id="2.60.200.40">
    <property type="match status" value="1"/>
</dbReference>
<keyword evidence="3" id="KW-0418">Kinase</keyword>
<dbReference type="SMART" id="SM00046">
    <property type="entry name" value="DAGKc"/>
    <property type="match status" value="1"/>
</dbReference>
<dbReference type="Pfam" id="PF19279">
    <property type="entry name" value="YegS_C"/>
    <property type="match status" value="1"/>
</dbReference>
<dbReference type="Proteomes" id="UP000030762">
    <property type="component" value="Unassembled WGS sequence"/>
</dbReference>
<proteinExistence type="predicted"/>
<dbReference type="STRING" id="1156394.T0SD05"/>
<accession>T0SD05</accession>
<evidence type="ECO:0000313" key="6">
    <source>
        <dbReference type="EMBL" id="EQC40782.1"/>
    </source>
</evidence>
<evidence type="ECO:0000256" key="4">
    <source>
        <dbReference type="ARBA" id="ARBA00022840"/>
    </source>
</evidence>
<gene>
    <name evidence="6" type="ORF">SDRG_01852</name>
</gene>
<evidence type="ECO:0000256" key="3">
    <source>
        <dbReference type="ARBA" id="ARBA00022777"/>
    </source>
</evidence>
<keyword evidence="7" id="KW-1185">Reference proteome</keyword>
<keyword evidence="2" id="KW-0547">Nucleotide-binding</keyword>
<evidence type="ECO:0000256" key="2">
    <source>
        <dbReference type="ARBA" id="ARBA00022741"/>
    </source>
</evidence>
<keyword evidence="1" id="KW-0808">Transferase</keyword>
<dbReference type="OrthoDB" id="3853857at2759"/>
<dbReference type="InterPro" id="IPR045540">
    <property type="entry name" value="YegS/DAGK_C"/>
</dbReference>
<dbReference type="InterPro" id="IPR017438">
    <property type="entry name" value="ATP-NAD_kinase_N"/>
</dbReference>
<dbReference type="OMA" id="VKYQVIM"/>
<dbReference type="eggNOG" id="KOG1116">
    <property type="taxonomic scope" value="Eukaryota"/>
</dbReference>
<dbReference type="AlphaFoldDB" id="T0SD05"/>
<dbReference type="RefSeq" id="XP_008605626.1">
    <property type="nucleotide sequence ID" value="XM_008607404.1"/>
</dbReference>
<dbReference type="GeneID" id="19942579"/>
<dbReference type="InParanoid" id="T0SD05"/>
<dbReference type="InterPro" id="IPR001206">
    <property type="entry name" value="Diacylglycerol_kinase_cat_dom"/>
</dbReference>
<keyword evidence="4" id="KW-0067">ATP-binding</keyword>
<dbReference type="EMBL" id="JH767135">
    <property type="protein sequence ID" value="EQC40782.1"/>
    <property type="molecule type" value="Genomic_DNA"/>
</dbReference>
<dbReference type="PANTHER" id="PTHR12358:SF31">
    <property type="entry name" value="ACYLGLYCEROL KINASE, MITOCHONDRIAL"/>
    <property type="match status" value="1"/>
</dbReference>
<name>T0SD05_SAPDV</name>
<reference evidence="6 7" key="1">
    <citation type="submission" date="2012-04" db="EMBL/GenBank/DDBJ databases">
        <title>The Genome Sequence of Saprolegnia declina VS20.</title>
        <authorList>
            <consortium name="The Broad Institute Genome Sequencing Platform"/>
            <person name="Russ C."/>
            <person name="Nusbaum C."/>
            <person name="Tyler B."/>
            <person name="van West P."/>
            <person name="Dieguez-Uribeondo J."/>
            <person name="de Bruijn I."/>
            <person name="Tripathy S."/>
            <person name="Jiang R."/>
            <person name="Young S.K."/>
            <person name="Zeng Q."/>
            <person name="Gargeya S."/>
            <person name="Fitzgerald M."/>
            <person name="Haas B."/>
            <person name="Abouelleil A."/>
            <person name="Alvarado L."/>
            <person name="Arachchi H.M."/>
            <person name="Berlin A."/>
            <person name="Chapman S.B."/>
            <person name="Goldberg J."/>
            <person name="Griggs A."/>
            <person name="Gujja S."/>
            <person name="Hansen M."/>
            <person name="Howarth C."/>
            <person name="Imamovic A."/>
            <person name="Larimer J."/>
            <person name="McCowen C."/>
            <person name="Montmayeur A."/>
            <person name="Murphy C."/>
            <person name="Neiman D."/>
            <person name="Pearson M."/>
            <person name="Priest M."/>
            <person name="Roberts A."/>
            <person name="Saif S."/>
            <person name="Shea T."/>
            <person name="Sisk P."/>
            <person name="Sykes S."/>
            <person name="Wortman J."/>
            <person name="Nusbaum C."/>
            <person name="Birren B."/>
        </authorList>
    </citation>
    <scope>NUCLEOTIDE SEQUENCE [LARGE SCALE GENOMIC DNA]</scope>
    <source>
        <strain evidence="6 7">VS20</strain>
    </source>
</reference>
<dbReference type="PANTHER" id="PTHR12358">
    <property type="entry name" value="SPHINGOSINE KINASE"/>
    <property type="match status" value="1"/>
</dbReference>
<dbReference type="GO" id="GO:0046512">
    <property type="term" value="P:sphingosine biosynthetic process"/>
    <property type="evidence" value="ECO:0007669"/>
    <property type="project" value="TreeGrafter"/>
</dbReference>
<dbReference type="InterPro" id="IPR050187">
    <property type="entry name" value="Lipid_Phosphate_FormReg"/>
</dbReference>
<evidence type="ECO:0000313" key="7">
    <source>
        <dbReference type="Proteomes" id="UP000030762"/>
    </source>
</evidence>
<protein>
    <recommendedName>
        <fullName evidence="5">DAGKc domain-containing protein</fullName>
    </recommendedName>
</protein>
<feature type="domain" description="DAGKc" evidence="5">
    <location>
        <begin position="111"/>
        <end position="252"/>
    </location>
</feature>
<evidence type="ECO:0000259" key="5">
    <source>
        <dbReference type="PROSITE" id="PS50146"/>
    </source>
</evidence>
<dbReference type="Pfam" id="PF00781">
    <property type="entry name" value="DAGK_cat"/>
    <property type="match status" value="1"/>
</dbReference>
<evidence type="ECO:0000256" key="1">
    <source>
        <dbReference type="ARBA" id="ARBA00022679"/>
    </source>
</evidence>